<dbReference type="AlphaFoldDB" id="G4RK27"/>
<dbReference type="PATRIC" id="fig|768679.9.peg.1302"/>
<feature type="domain" description="Rad50/SbcC-type AAA" evidence="1">
    <location>
        <begin position="2"/>
        <end position="45"/>
    </location>
</feature>
<proteinExistence type="predicted"/>
<accession>G4RK27</accession>
<dbReference type="RefSeq" id="WP_014127177.1">
    <property type="nucleotide sequence ID" value="NC_016070.1"/>
</dbReference>
<dbReference type="InterPro" id="IPR038729">
    <property type="entry name" value="Rad50/SbcC_AAA"/>
</dbReference>
<protein>
    <submittedName>
        <fullName evidence="2">Predicted ATPase</fullName>
    </submittedName>
</protein>
<dbReference type="OrthoDB" id="29163at2157"/>
<dbReference type="PaxDb" id="768679-TTX_1287"/>
<evidence type="ECO:0000313" key="3">
    <source>
        <dbReference type="Proteomes" id="UP000002654"/>
    </source>
</evidence>
<dbReference type="SUPFAM" id="SSF52540">
    <property type="entry name" value="P-loop containing nucleoside triphosphate hydrolases"/>
    <property type="match status" value="1"/>
</dbReference>
<dbReference type="EMBL" id="FN869859">
    <property type="protein sequence ID" value="CCC81922.1"/>
    <property type="molecule type" value="Genomic_DNA"/>
</dbReference>
<dbReference type="Pfam" id="PF13476">
    <property type="entry name" value="AAA_23"/>
    <property type="match status" value="1"/>
</dbReference>
<dbReference type="Gene3D" id="3.40.50.300">
    <property type="entry name" value="P-loop containing nucleotide triphosphate hydrolases"/>
    <property type="match status" value="1"/>
</dbReference>
<dbReference type="GO" id="GO:0016887">
    <property type="term" value="F:ATP hydrolysis activity"/>
    <property type="evidence" value="ECO:0007669"/>
    <property type="project" value="InterPro"/>
</dbReference>
<gene>
    <name evidence="2" type="ordered locus">TTX_1287</name>
</gene>
<dbReference type="HOGENOM" id="CLU_907985_0_0_2"/>
<dbReference type="Proteomes" id="UP000002654">
    <property type="component" value="Chromosome"/>
</dbReference>
<dbReference type="PANTHER" id="PTHR43581">
    <property type="entry name" value="ATP/GTP PHOSPHATASE"/>
    <property type="match status" value="1"/>
</dbReference>
<dbReference type="GeneID" id="11262167"/>
<sequence length="274" mass="30114">MRVRILNFRAVEEATLELGKTILFGPNGGGKSSIMRAVALLLQGGEVARDDVGWGTDDALVESDRGWRLVIPGRLRRRPRPPGEPALTEVAPGRFSPPWIPQAPAVLWAGEYLTVDDGAAHATKRLEEALSGELLERIEQAAPSILGPAFGGLAAVRDGLAVKWEGRWMPFRSLSAGFRRALELAASAESAALAKEALGKDVLLLIEDFESSLYYDLALNLLERLAKSPVMVIAELRTRFALRGALRAGWRAYYVEGRTKEVRQEEDLPKLEYE</sequence>
<name>G4RK27_THETK</name>
<dbReference type="PANTHER" id="PTHR43581:SF2">
    <property type="entry name" value="EXCINUCLEASE ATPASE SUBUNIT"/>
    <property type="match status" value="1"/>
</dbReference>
<keyword evidence="3" id="KW-1185">Reference proteome</keyword>
<dbReference type="eggNOG" id="arCOG05422">
    <property type="taxonomic scope" value="Archaea"/>
</dbReference>
<dbReference type="STRING" id="768679.TTX_1287"/>
<dbReference type="KEGG" id="ttn:TTX_1287"/>
<evidence type="ECO:0000313" key="2">
    <source>
        <dbReference type="EMBL" id="CCC81922.1"/>
    </source>
</evidence>
<reference evidence="2 3" key="1">
    <citation type="journal article" date="2011" name="PLoS ONE">
        <title>The complete genome sequence of Thermoproteus tenax: a physiologically versatile member of the Crenarchaeota.</title>
        <authorList>
            <person name="Siebers B."/>
            <person name="Zaparty M."/>
            <person name="Raddatz G."/>
            <person name="Tjaden B."/>
            <person name="Albers S.V."/>
            <person name="Bell S.D."/>
            <person name="Blombach F."/>
            <person name="Kletzin A."/>
            <person name="Kyrpides N."/>
            <person name="Lanz C."/>
            <person name="Plagens A."/>
            <person name="Rampp M."/>
            <person name="Rosinus A."/>
            <person name="von Jan M."/>
            <person name="Makarova K.S."/>
            <person name="Klenk H.P."/>
            <person name="Schuster S.C."/>
            <person name="Hensel R."/>
        </authorList>
    </citation>
    <scope>NUCLEOTIDE SEQUENCE [LARGE SCALE GENOMIC DNA]</scope>
    <source>
        <strain evidence="3">ATCC 35583 / DSM 2078 / JCM 9277 / NBRC 100435 / Kra 1</strain>
    </source>
</reference>
<dbReference type="InterPro" id="IPR051396">
    <property type="entry name" value="Bact_Antivir_Def_Nuclease"/>
</dbReference>
<dbReference type="InterPro" id="IPR027417">
    <property type="entry name" value="P-loop_NTPase"/>
</dbReference>
<organism evidence="2 3">
    <name type="scientific">Thermoproteus tenax (strain ATCC 35583 / DSM 2078 / JCM 9277 / NBRC 100435 / Kra 1)</name>
    <dbReference type="NCBI Taxonomy" id="768679"/>
    <lineage>
        <taxon>Archaea</taxon>
        <taxon>Thermoproteota</taxon>
        <taxon>Thermoprotei</taxon>
        <taxon>Thermoproteales</taxon>
        <taxon>Thermoproteaceae</taxon>
        <taxon>Thermoproteus</taxon>
    </lineage>
</organism>
<dbReference type="GO" id="GO:0006302">
    <property type="term" value="P:double-strand break repair"/>
    <property type="evidence" value="ECO:0007669"/>
    <property type="project" value="InterPro"/>
</dbReference>
<evidence type="ECO:0000259" key="1">
    <source>
        <dbReference type="Pfam" id="PF13476"/>
    </source>
</evidence>